<keyword evidence="2" id="KW-1185">Reference proteome</keyword>
<evidence type="ECO:0000313" key="2">
    <source>
        <dbReference type="Proteomes" id="UP001597452"/>
    </source>
</evidence>
<name>A0ABW5Q9N5_9BACI</name>
<dbReference type="RefSeq" id="WP_377328121.1">
    <property type="nucleotide sequence ID" value="NZ_JBHUMZ010000016.1"/>
</dbReference>
<reference evidence="2" key="1">
    <citation type="journal article" date="2019" name="Int. J. Syst. Evol. Microbiol.">
        <title>The Global Catalogue of Microorganisms (GCM) 10K type strain sequencing project: providing services to taxonomists for standard genome sequencing and annotation.</title>
        <authorList>
            <consortium name="The Broad Institute Genomics Platform"/>
            <consortium name="The Broad Institute Genome Sequencing Center for Infectious Disease"/>
            <person name="Wu L."/>
            <person name="Ma J."/>
        </authorList>
    </citation>
    <scope>NUCLEOTIDE SEQUENCE [LARGE SCALE GENOMIC DNA]</scope>
    <source>
        <strain evidence="2">TISTR 1571</strain>
    </source>
</reference>
<protein>
    <recommendedName>
        <fullName evidence="3">Head completion protein</fullName>
    </recommendedName>
</protein>
<organism evidence="1 2">
    <name type="scientific">Piscibacillus salipiscarius</name>
    <dbReference type="NCBI Taxonomy" id="299480"/>
    <lineage>
        <taxon>Bacteria</taxon>
        <taxon>Bacillati</taxon>
        <taxon>Bacillota</taxon>
        <taxon>Bacilli</taxon>
        <taxon>Bacillales</taxon>
        <taxon>Bacillaceae</taxon>
        <taxon>Piscibacillus</taxon>
    </lineage>
</organism>
<proteinExistence type="predicted"/>
<sequence length="192" mass="22187">MLTETFNHLLNEYGKDVYLNDETTSRKALINSTSVTSSYKENFDDHIIHTNFPIQRGDTITINNEIFIVVSDVQLKSDYEYKATIRPCDQTIEVIVIEQKLIGYDDMGRPVYENTEVPYDIPAYIDWQRLAIDGTQIRVSDQEIDIVVQDNEQTQTIVVNDEFDLLGKRYAVDNINKFRQGLLILRSSIVLT</sequence>
<accession>A0ABW5Q9N5</accession>
<dbReference type="EMBL" id="JBHUMZ010000016">
    <property type="protein sequence ID" value="MFD2638441.1"/>
    <property type="molecule type" value="Genomic_DNA"/>
</dbReference>
<gene>
    <name evidence="1" type="ORF">ACFSW4_06160</name>
</gene>
<evidence type="ECO:0000313" key="1">
    <source>
        <dbReference type="EMBL" id="MFD2638441.1"/>
    </source>
</evidence>
<dbReference type="Proteomes" id="UP001597452">
    <property type="component" value="Unassembled WGS sequence"/>
</dbReference>
<evidence type="ECO:0008006" key="3">
    <source>
        <dbReference type="Google" id="ProtNLM"/>
    </source>
</evidence>
<comment type="caution">
    <text evidence="1">The sequence shown here is derived from an EMBL/GenBank/DDBJ whole genome shotgun (WGS) entry which is preliminary data.</text>
</comment>